<dbReference type="GO" id="GO:0004842">
    <property type="term" value="F:ubiquitin-protein transferase activity"/>
    <property type="evidence" value="ECO:0007669"/>
    <property type="project" value="InterPro"/>
</dbReference>
<gene>
    <name evidence="9" type="ORF">BD410DRAFT_720326</name>
</gene>
<feature type="region of interest" description="Disordered" evidence="7">
    <location>
        <begin position="110"/>
        <end position="169"/>
    </location>
</feature>
<evidence type="ECO:0000259" key="8">
    <source>
        <dbReference type="PROSITE" id="PS51873"/>
    </source>
</evidence>
<reference evidence="9 10" key="1">
    <citation type="submission" date="2018-06" db="EMBL/GenBank/DDBJ databases">
        <title>A transcriptomic atlas of mushroom development highlights an independent origin of complex multicellularity.</title>
        <authorList>
            <consortium name="DOE Joint Genome Institute"/>
            <person name="Krizsan K."/>
            <person name="Almasi E."/>
            <person name="Merenyi Z."/>
            <person name="Sahu N."/>
            <person name="Viragh M."/>
            <person name="Koszo T."/>
            <person name="Mondo S."/>
            <person name="Kiss B."/>
            <person name="Balint B."/>
            <person name="Kues U."/>
            <person name="Barry K."/>
            <person name="Hegedus J.C."/>
            <person name="Henrissat B."/>
            <person name="Johnson J."/>
            <person name="Lipzen A."/>
            <person name="Ohm R."/>
            <person name="Nagy I."/>
            <person name="Pangilinan J."/>
            <person name="Yan J."/>
            <person name="Xiong Y."/>
            <person name="Grigoriev I.V."/>
            <person name="Hibbett D.S."/>
            <person name="Nagy L.G."/>
        </authorList>
    </citation>
    <scope>NUCLEOTIDE SEQUENCE [LARGE SCALE GENOMIC DNA]</scope>
    <source>
        <strain evidence="9 10">SZMC22713</strain>
    </source>
</reference>
<keyword evidence="3" id="KW-0677">Repeat</keyword>
<proteinExistence type="predicted"/>
<keyword evidence="4" id="KW-0863">Zinc-finger</keyword>
<keyword evidence="6" id="KW-0862">Zinc</keyword>
<dbReference type="Gene3D" id="1.20.120.1750">
    <property type="match status" value="1"/>
</dbReference>
<evidence type="ECO:0000256" key="5">
    <source>
        <dbReference type="ARBA" id="ARBA00022786"/>
    </source>
</evidence>
<name>A0A4Y7Q9A8_9AGAM</name>
<evidence type="ECO:0000256" key="7">
    <source>
        <dbReference type="SAM" id="MobiDB-lite"/>
    </source>
</evidence>
<evidence type="ECO:0000256" key="4">
    <source>
        <dbReference type="ARBA" id="ARBA00022771"/>
    </source>
</evidence>
<feature type="compositionally biased region" description="Polar residues" evidence="7">
    <location>
        <begin position="123"/>
        <end position="132"/>
    </location>
</feature>
<evidence type="ECO:0000313" key="9">
    <source>
        <dbReference type="EMBL" id="TDL23936.1"/>
    </source>
</evidence>
<keyword evidence="5" id="KW-0833">Ubl conjugation pathway</keyword>
<evidence type="ECO:0000313" key="10">
    <source>
        <dbReference type="Proteomes" id="UP000294933"/>
    </source>
</evidence>
<dbReference type="PANTHER" id="PTHR11685">
    <property type="entry name" value="RBR FAMILY RING FINGER AND IBR DOMAIN-CONTAINING"/>
    <property type="match status" value="1"/>
</dbReference>
<dbReference type="PROSITE" id="PS51873">
    <property type="entry name" value="TRIAD"/>
    <property type="match status" value="1"/>
</dbReference>
<dbReference type="InterPro" id="IPR031127">
    <property type="entry name" value="E3_UB_ligase_RBR"/>
</dbReference>
<sequence length="458" mass="51321">MSVDDVHVGPYSCSTEDDALIELICHLSLNDLNGLNKGKRRADAPLSDIDLAIQLSLEEANSALSDLRDYKLARSIDVALDVDQDVLDEWNRSEIQAQQDRAMALRLSGVTPNPHLRPLAPTMPSTSLGSTSRRTKEQEIRSSTPDDQPETEEVRTMPSKTSSVLQRSSVMSSRKSLPARQCAICLETTTGTTYRAPCGDYYDIECLVQTIDMATRDDSLLPLRCCRQEIPVNQVRLYVPSRMWSIFEKRLKEFNTADRLYCSNKACNGFLGERTTYSSSVGCGSCGISTCSRCTTLAHAIGAPCDPEAADAGVQQVIALGQEAGWQRCPQCRQMVELAHGCYHMTCRCRAEFCYLCAARWKNCRCEQWDEGRLIAAAERQVNNRLVGEAPQPPVVRERLVRDVAEHLRDNHECAHRSWNYRSGGGQCELCFFNLPLYLLQCRGCTMLACVRCRRNRI</sequence>
<dbReference type="GO" id="GO:0016567">
    <property type="term" value="P:protein ubiquitination"/>
    <property type="evidence" value="ECO:0007669"/>
    <property type="project" value="InterPro"/>
</dbReference>
<dbReference type="AlphaFoldDB" id="A0A4Y7Q9A8"/>
<dbReference type="SUPFAM" id="SSF57850">
    <property type="entry name" value="RING/U-box"/>
    <property type="match status" value="2"/>
</dbReference>
<keyword evidence="1" id="KW-0808">Transferase</keyword>
<organism evidence="9 10">
    <name type="scientific">Rickenella mellea</name>
    <dbReference type="NCBI Taxonomy" id="50990"/>
    <lineage>
        <taxon>Eukaryota</taxon>
        <taxon>Fungi</taxon>
        <taxon>Dikarya</taxon>
        <taxon>Basidiomycota</taxon>
        <taxon>Agaricomycotina</taxon>
        <taxon>Agaricomycetes</taxon>
        <taxon>Hymenochaetales</taxon>
        <taxon>Rickenellaceae</taxon>
        <taxon>Rickenella</taxon>
    </lineage>
</organism>
<dbReference type="Pfam" id="PF22191">
    <property type="entry name" value="IBR_1"/>
    <property type="match status" value="1"/>
</dbReference>
<protein>
    <recommendedName>
        <fullName evidence="8">RING-type domain-containing protein</fullName>
    </recommendedName>
</protein>
<evidence type="ECO:0000256" key="3">
    <source>
        <dbReference type="ARBA" id="ARBA00022737"/>
    </source>
</evidence>
<dbReference type="OrthoDB" id="9977870at2759"/>
<keyword evidence="2" id="KW-0479">Metal-binding</keyword>
<dbReference type="EMBL" id="ML170168">
    <property type="protein sequence ID" value="TDL23936.1"/>
    <property type="molecule type" value="Genomic_DNA"/>
</dbReference>
<accession>A0A4Y7Q9A8</accession>
<keyword evidence="10" id="KW-1185">Reference proteome</keyword>
<dbReference type="Proteomes" id="UP000294933">
    <property type="component" value="Unassembled WGS sequence"/>
</dbReference>
<dbReference type="GO" id="GO:0008270">
    <property type="term" value="F:zinc ion binding"/>
    <property type="evidence" value="ECO:0007669"/>
    <property type="project" value="UniProtKB-KW"/>
</dbReference>
<dbReference type="VEuPathDB" id="FungiDB:BD410DRAFT_720326"/>
<evidence type="ECO:0000256" key="1">
    <source>
        <dbReference type="ARBA" id="ARBA00022679"/>
    </source>
</evidence>
<evidence type="ECO:0000256" key="2">
    <source>
        <dbReference type="ARBA" id="ARBA00022723"/>
    </source>
</evidence>
<feature type="domain" description="RING-type" evidence="8">
    <location>
        <begin position="178"/>
        <end position="370"/>
    </location>
</feature>
<dbReference type="STRING" id="50990.A0A4Y7Q9A8"/>
<dbReference type="CDD" id="cd22584">
    <property type="entry name" value="Rcat_RBR_unk"/>
    <property type="match status" value="1"/>
</dbReference>
<dbReference type="InterPro" id="IPR044066">
    <property type="entry name" value="TRIAD_supradom"/>
</dbReference>
<evidence type="ECO:0000256" key="6">
    <source>
        <dbReference type="ARBA" id="ARBA00022833"/>
    </source>
</evidence>